<keyword evidence="2" id="KW-0812">Transmembrane</keyword>
<feature type="domain" description="HAMP" evidence="3">
    <location>
        <begin position="303"/>
        <end position="357"/>
    </location>
</feature>
<reference evidence="4 5" key="1">
    <citation type="submission" date="2019-03" db="EMBL/GenBank/DDBJ databases">
        <title>Genomic Encyclopedia of Type Strains, Phase IV (KMG-IV): sequencing the most valuable type-strain genomes for metagenomic binning, comparative biology and taxonomic classification.</title>
        <authorList>
            <person name="Goeker M."/>
        </authorList>
    </citation>
    <scope>NUCLEOTIDE SEQUENCE [LARGE SCALE GENOMIC DNA]</scope>
    <source>
        <strain evidence="4 5">DSM 203</strain>
    </source>
</reference>
<evidence type="ECO:0000313" key="4">
    <source>
        <dbReference type="EMBL" id="TCW36947.1"/>
    </source>
</evidence>
<feature type="compositionally biased region" description="Basic and acidic residues" evidence="1">
    <location>
        <begin position="456"/>
        <end position="472"/>
    </location>
</feature>
<organism evidence="4 5">
    <name type="scientific">Marichromatium gracile</name>
    <name type="common">Chromatium gracile</name>
    <dbReference type="NCBI Taxonomy" id="1048"/>
    <lineage>
        <taxon>Bacteria</taxon>
        <taxon>Pseudomonadati</taxon>
        <taxon>Pseudomonadota</taxon>
        <taxon>Gammaproteobacteria</taxon>
        <taxon>Chromatiales</taxon>
        <taxon>Chromatiaceae</taxon>
        <taxon>Marichromatium</taxon>
    </lineage>
</organism>
<name>A0A4R4AD29_MARGR</name>
<keyword evidence="2" id="KW-1133">Transmembrane helix</keyword>
<dbReference type="RefSeq" id="WP_132229037.1">
    <property type="nucleotide sequence ID" value="NZ_NRRH01000020.1"/>
</dbReference>
<dbReference type="AlphaFoldDB" id="A0A4R4AD29"/>
<sequence>MNQIAGRLRIGEKLVLGFGAVALIFLAVIWHDQRDLRAVLEQHRDLHALAAARQEAAFAIERHLIALRDAEARFLAAREPAQAERVRREGAALLDWGARLAATDAAAGAAAARIRAALSDYLARFGEIEAGWRRRGLDHDSGLQGDFRASAHALEARLAQWAPALERELLQLRRREKDYLLRGEAGYAVMVERIAETLAQGLAAADLERGARSSLEQLLGDYLRDFRALLEQDRRIAVLRAQMDQAAAAVTPLVETALAEARARLDETVRGIDAASTERARRSVYLALVATLVGTLLALVFTARLVRPVREMAGLLDRLTYENPHQRIPTRPGARDEIDAMARSLNALADHRATFTHWWRNAMAEAVALRDLQLAATPESEDTARARLRRAIRERARRLRTVRARCMQQLERIRTLARAPVAASRTERARERATLQHASESLATLLQLLDEPLPDPVRDEAGRLPSGDERSS</sequence>
<feature type="region of interest" description="Disordered" evidence="1">
    <location>
        <begin position="449"/>
        <end position="472"/>
    </location>
</feature>
<protein>
    <submittedName>
        <fullName evidence="4">Methyl-accepting chemotaxis protein</fullName>
    </submittedName>
</protein>
<dbReference type="EMBL" id="SMDC01000003">
    <property type="protein sequence ID" value="TCW36947.1"/>
    <property type="molecule type" value="Genomic_DNA"/>
</dbReference>
<dbReference type="GO" id="GO:0016020">
    <property type="term" value="C:membrane"/>
    <property type="evidence" value="ECO:0007669"/>
    <property type="project" value="InterPro"/>
</dbReference>
<feature type="transmembrane region" description="Helical" evidence="2">
    <location>
        <begin position="12"/>
        <end position="30"/>
    </location>
</feature>
<comment type="caution">
    <text evidence="4">The sequence shown here is derived from an EMBL/GenBank/DDBJ whole genome shotgun (WGS) entry which is preliminary data.</text>
</comment>
<evidence type="ECO:0000256" key="2">
    <source>
        <dbReference type="SAM" id="Phobius"/>
    </source>
</evidence>
<dbReference type="SMART" id="SM01358">
    <property type="entry name" value="HBM"/>
    <property type="match status" value="1"/>
</dbReference>
<keyword evidence="2" id="KW-0472">Membrane</keyword>
<dbReference type="CDD" id="cd06225">
    <property type="entry name" value="HAMP"/>
    <property type="match status" value="1"/>
</dbReference>
<dbReference type="InterPro" id="IPR032255">
    <property type="entry name" value="HBM"/>
</dbReference>
<evidence type="ECO:0000256" key="1">
    <source>
        <dbReference type="SAM" id="MobiDB-lite"/>
    </source>
</evidence>
<dbReference type="Proteomes" id="UP000295247">
    <property type="component" value="Unassembled WGS sequence"/>
</dbReference>
<dbReference type="GO" id="GO:0007165">
    <property type="term" value="P:signal transduction"/>
    <property type="evidence" value="ECO:0007669"/>
    <property type="project" value="InterPro"/>
</dbReference>
<dbReference type="PROSITE" id="PS50885">
    <property type="entry name" value="HAMP"/>
    <property type="match status" value="1"/>
</dbReference>
<feature type="transmembrane region" description="Helical" evidence="2">
    <location>
        <begin position="284"/>
        <end position="306"/>
    </location>
</feature>
<gene>
    <name evidence="4" type="ORF">EDC29_103141</name>
</gene>
<evidence type="ECO:0000259" key="3">
    <source>
        <dbReference type="PROSITE" id="PS50885"/>
    </source>
</evidence>
<dbReference type="InterPro" id="IPR003660">
    <property type="entry name" value="HAMP_dom"/>
</dbReference>
<accession>A0A4R4AD29</accession>
<proteinExistence type="predicted"/>
<evidence type="ECO:0000313" key="5">
    <source>
        <dbReference type="Proteomes" id="UP000295247"/>
    </source>
</evidence>
<dbReference type="SMART" id="SM00304">
    <property type="entry name" value="HAMP"/>
    <property type="match status" value="1"/>
</dbReference>
<dbReference type="Gene3D" id="6.10.340.10">
    <property type="match status" value="1"/>
</dbReference>